<accession>A0A382FV30</accession>
<proteinExistence type="predicted"/>
<feature type="non-terminal residue" evidence="2">
    <location>
        <position position="1"/>
    </location>
</feature>
<sequence length="39" mass="4697">KRMEYDAFTGALIRLADKHKIHIPINRSLYDQLERLENQ</sequence>
<gene>
    <name evidence="2" type="ORF">METZ01_LOCUS218931</name>
</gene>
<dbReference type="Pfam" id="PF08546">
    <property type="entry name" value="ApbA_C"/>
    <property type="match status" value="1"/>
</dbReference>
<dbReference type="AlphaFoldDB" id="A0A382FV30"/>
<dbReference type="InterPro" id="IPR013328">
    <property type="entry name" value="6PGD_dom2"/>
</dbReference>
<dbReference type="InterPro" id="IPR008927">
    <property type="entry name" value="6-PGluconate_DH-like_C_sf"/>
</dbReference>
<evidence type="ECO:0000259" key="1">
    <source>
        <dbReference type="Pfam" id="PF08546"/>
    </source>
</evidence>
<name>A0A382FV30_9ZZZZ</name>
<reference evidence="2" key="1">
    <citation type="submission" date="2018-05" db="EMBL/GenBank/DDBJ databases">
        <authorList>
            <person name="Lanie J.A."/>
            <person name="Ng W.-L."/>
            <person name="Kazmierczak K.M."/>
            <person name="Andrzejewski T.M."/>
            <person name="Davidsen T.M."/>
            <person name="Wayne K.J."/>
            <person name="Tettelin H."/>
            <person name="Glass J.I."/>
            <person name="Rusch D."/>
            <person name="Podicherti R."/>
            <person name="Tsui H.-C.T."/>
            <person name="Winkler M.E."/>
        </authorList>
    </citation>
    <scope>NUCLEOTIDE SEQUENCE</scope>
</reference>
<evidence type="ECO:0000313" key="2">
    <source>
        <dbReference type="EMBL" id="SVB66077.1"/>
    </source>
</evidence>
<protein>
    <recommendedName>
        <fullName evidence="1">Ketopantoate reductase C-terminal domain-containing protein</fullName>
    </recommendedName>
</protein>
<dbReference type="InterPro" id="IPR013752">
    <property type="entry name" value="KPA_reductase"/>
</dbReference>
<dbReference type="Gene3D" id="1.10.1040.10">
    <property type="entry name" value="N-(1-d-carboxylethyl)-l-norvaline Dehydrogenase, domain 2"/>
    <property type="match status" value="1"/>
</dbReference>
<dbReference type="SUPFAM" id="SSF48179">
    <property type="entry name" value="6-phosphogluconate dehydrogenase C-terminal domain-like"/>
    <property type="match status" value="1"/>
</dbReference>
<dbReference type="EMBL" id="UINC01051659">
    <property type="protein sequence ID" value="SVB66077.1"/>
    <property type="molecule type" value="Genomic_DNA"/>
</dbReference>
<feature type="domain" description="Ketopantoate reductase C-terminal" evidence="1">
    <location>
        <begin position="1"/>
        <end position="36"/>
    </location>
</feature>
<organism evidence="2">
    <name type="scientific">marine metagenome</name>
    <dbReference type="NCBI Taxonomy" id="408172"/>
    <lineage>
        <taxon>unclassified sequences</taxon>
        <taxon>metagenomes</taxon>
        <taxon>ecological metagenomes</taxon>
    </lineage>
</organism>